<sequence>MSKGLIGVDEIEDLRSYERHREVTKAEMIAYRRMRRVTLGEIMSFTFENKKTVLYQIQEMARAERMLSDTQIQAEIDAYESLIPREGQLVGTLFIELTNKSELMYWLPTLTGIERKLSIVTEAGSFTSYPEEGHAEQLTRGDITPSVHYLVFDLSDKAQKVFLGSDVYLKVEHENYAAEALLSEEVKESIVADWNG</sequence>
<dbReference type="Pfam" id="PF12007">
    <property type="entry name" value="DUF3501"/>
    <property type="match status" value="1"/>
</dbReference>
<dbReference type="EMBL" id="FQUL01000011">
    <property type="protein sequence ID" value="SHE57875.1"/>
    <property type="molecule type" value="Genomic_DNA"/>
</dbReference>
<dbReference type="InterPro" id="IPR021890">
    <property type="entry name" value="DUF3501"/>
</dbReference>
<dbReference type="OrthoDB" id="9780579at2"/>
<protein>
    <recommendedName>
        <fullName evidence="3">DUF3501 domain-containing protein</fullName>
    </recommendedName>
</protein>
<dbReference type="RefSeq" id="WP_072789546.1">
    <property type="nucleotide sequence ID" value="NZ_FQUL01000011.1"/>
</dbReference>
<organism evidence="1 2">
    <name type="scientific">Ferrithrix thermotolerans DSM 19514</name>
    <dbReference type="NCBI Taxonomy" id="1121881"/>
    <lineage>
        <taxon>Bacteria</taxon>
        <taxon>Bacillati</taxon>
        <taxon>Actinomycetota</taxon>
        <taxon>Acidimicrobiia</taxon>
        <taxon>Acidimicrobiales</taxon>
        <taxon>Acidimicrobiaceae</taxon>
        <taxon>Ferrithrix</taxon>
    </lineage>
</organism>
<keyword evidence="2" id="KW-1185">Reference proteome</keyword>
<reference evidence="2" key="1">
    <citation type="submission" date="2016-11" db="EMBL/GenBank/DDBJ databases">
        <authorList>
            <person name="Varghese N."/>
            <person name="Submissions S."/>
        </authorList>
    </citation>
    <scope>NUCLEOTIDE SEQUENCE [LARGE SCALE GENOMIC DNA]</scope>
    <source>
        <strain evidence="2">DSM 19514</strain>
    </source>
</reference>
<accession>A0A1M4UMJ0</accession>
<evidence type="ECO:0000313" key="1">
    <source>
        <dbReference type="EMBL" id="SHE57875.1"/>
    </source>
</evidence>
<evidence type="ECO:0000313" key="2">
    <source>
        <dbReference type="Proteomes" id="UP000184295"/>
    </source>
</evidence>
<dbReference type="Proteomes" id="UP000184295">
    <property type="component" value="Unassembled WGS sequence"/>
</dbReference>
<dbReference type="STRING" id="1121881.SAMN02745225_01031"/>
<name>A0A1M4UMJ0_9ACTN</name>
<dbReference type="AlphaFoldDB" id="A0A1M4UMJ0"/>
<evidence type="ECO:0008006" key="3">
    <source>
        <dbReference type="Google" id="ProtNLM"/>
    </source>
</evidence>
<gene>
    <name evidence="1" type="ORF">SAMN02745225_01031</name>
</gene>
<proteinExistence type="predicted"/>